<organism evidence="2 3">
    <name type="scientific">Trichinella zimbabwensis</name>
    <dbReference type="NCBI Taxonomy" id="268475"/>
    <lineage>
        <taxon>Eukaryota</taxon>
        <taxon>Metazoa</taxon>
        <taxon>Ecdysozoa</taxon>
        <taxon>Nematoda</taxon>
        <taxon>Enoplea</taxon>
        <taxon>Dorylaimia</taxon>
        <taxon>Trichinellida</taxon>
        <taxon>Trichinellidae</taxon>
        <taxon>Trichinella</taxon>
    </lineage>
</organism>
<sequence>MQRQTTVAAIHQQQQLAHQSTLFIEARGWRIMSACLTNKALTPQLGRRRRERTVEEVAEPSTSTGARSMPPVVVDAQKDKVAPIIFSQTSRSEWVNKKLKEHLLHCTTQHSTEIETEIFQTIRNHLKHKAS</sequence>
<evidence type="ECO:0000256" key="1">
    <source>
        <dbReference type="SAM" id="MobiDB-lite"/>
    </source>
</evidence>
<dbReference type="AlphaFoldDB" id="A0A0V1GTZ8"/>
<dbReference type="Proteomes" id="UP000055024">
    <property type="component" value="Unassembled WGS sequence"/>
</dbReference>
<proteinExistence type="predicted"/>
<reference evidence="2 3" key="1">
    <citation type="submission" date="2015-01" db="EMBL/GenBank/DDBJ databases">
        <title>Evolution of Trichinella species and genotypes.</title>
        <authorList>
            <person name="Korhonen P.K."/>
            <person name="Edoardo P."/>
            <person name="Giuseppe L.R."/>
            <person name="Gasser R.B."/>
        </authorList>
    </citation>
    <scope>NUCLEOTIDE SEQUENCE [LARGE SCALE GENOMIC DNA]</scope>
    <source>
        <strain evidence="2">ISS1029</strain>
    </source>
</reference>
<evidence type="ECO:0000313" key="3">
    <source>
        <dbReference type="Proteomes" id="UP000055024"/>
    </source>
</evidence>
<keyword evidence="3" id="KW-1185">Reference proteome</keyword>
<feature type="region of interest" description="Disordered" evidence="1">
    <location>
        <begin position="45"/>
        <end position="73"/>
    </location>
</feature>
<dbReference type="OrthoDB" id="123207at2759"/>
<comment type="caution">
    <text evidence="2">The sequence shown here is derived from an EMBL/GenBank/DDBJ whole genome shotgun (WGS) entry which is preliminary data.</text>
</comment>
<protein>
    <submittedName>
        <fullName evidence="2">Uncharacterized protein</fullName>
    </submittedName>
</protein>
<accession>A0A0V1GTZ8</accession>
<name>A0A0V1GTZ8_9BILA</name>
<gene>
    <name evidence="2" type="ORF">T11_7036</name>
</gene>
<dbReference type="EMBL" id="JYDP01000256">
    <property type="protein sequence ID" value="KRZ01862.1"/>
    <property type="molecule type" value="Genomic_DNA"/>
</dbReference>
<evidence type="ECO:0000313" key="2">
    <source>
        <dbReference type="EMBL" id="KRZ01862.1"/>
    </source>
</evidence>